<protein>
    <recommendedName>
        <fullName evidence="4">Transmembrane protein</fullName>
    </recommendedName>
</protein>
<keyword evidence="1" id="KW-0472">Membrane</keyword>
<evidence type="ECO:0008006" key="4">
    <source>
        <dbReference type="Google" id="ProtNLM"/>
    </source>
</evidence>
<dbReference type="EMBL" id="UZAL01045063">
    <property type="protein sequence ID" value="VDP83089.1"/>
    <property type="molecule type" value="Genomic_DNA"/>
</dbReference>
<dbReference type="AlphaFoldDB" id="A0A3P8KRE9"/>
<reference evidence="2 3" key="1">
    <citation type="submission" date="2018-11" db="EMBL/GenBank/DDBJ databases">
        <authorList>
            <consortium name="Pathogen Informatics"/>
        </authorList>
    </citation>
    <scope>NUCLEOTIDE SEQUENCE [LARGE SCALE GENOMIC DNA]</scope>
    <source>
        <strain>Denwood</strain>
        <strain evidence="3">Zambia</strain>
    </source>
</reference>
<evidence type="ECO:0000313" key="2">
    <source>
        <dbReference type="EMBL" id="VDP83089.1"/>
    </source>
</evidence>
<keyword evidence="1" id="KW-1133">Transmembrane helix</keyword>
<name>A0A3P8KRE9_9TREM</name>
<dbReference type="Proteomes" id="UP000269396">
    <property type="component" value="Unassembled WGS sequence"/>
</dbReference>
<evidence type="ECO:0000256" key="1">
    <source>
        <dbReference type="SAM" id="Phobius"/>
    </source>
</evidence>
<evidence type="ECO:0000313" key="3">
    <source>
        <dbReference type="Proteomes" id="UP000269396"/>
    </source>
</evidence>
<keyword evidence="3" id="KW-1185">Reference proteome</keyword>
<sequence length="87" mass="9975">MPILVCTSSSEPPYSSMMLPRYAKDSTSSRVSPSRVIGLLFFVLYLRIIVLSMCMLRPIDSETDVFALKCRRLHNPVDHQKKEEGRE</sequence>
<accession>A0A3P8KRE9</accession>
<gene>
    <name evidence="2" type="ORF">SMTD_LOCUS20670</name>
</gene>
<keyword evidence="1" id="KW-0812">Transmembrane</keyword>
<proteinExistence type="predicted"/>
<feature type="transmembrane region" description="Helical" evidence="1">
    <location>
        <begin position="36"/>
        <end position="56"/>
    </location>
</feature>
<organism evidence="2 3">
    <name type="scientific">Schistosoma mattheei</name>
    <dbReference type="NCBI Taxonomy" id="31246"/>
    <lineage>
        <taxon>Eukaryota</taxon>
        <taxon>Metazoa</taxon>
        <taxon>Spiralia</taxon>
        <taxon>Lophotrochozoa</taxon>
        <taxon>Platyhelminthes</taxon>
        <taxon>Trematoda</taxon>
        <taxon>Digenea</taxon>
        <taxon>Strigeidida</taxon>
        <taxon>Schistosomatoidea</taxon>
        <taxon>Schistosomatidae</taxon>
        <taxon>Schistosoma</taxon>
    </lineage>
</organism>